<evidence type="ECO:0000256" key="3">
    <source>
        <dbReference type="ARBA" id="ARBA00022692"/>
    </source>
</evidence>
<dbReference type="KEGG" id="puo:RZN69_12480"/>
<feature type="domain" description="Bacterial surface antigen (D15)" evidence="5">
    <location>
        <begin position="411"/>
        <end position="710"/>
    </location>
</feature>
<dbReference type="AlphaFoldDB" id="A0AAQ3L639"/>
<reference evidence="7 8" key="1">
    <citation type="submission" date="2023-10" db="EMBL/GenBank/DDBJ databases">
        <title>Rubellicoccus peritrichatus gen. nov., sp. nov., isolated from an algae of coral reef tank.</title>
        <authorList>
            <person name="Luo J."/>
        </authorList>
    </citation>
    <scope>NUCLEOTIDE SEQUENCE [LARGE SCALE GENOMIC DNA]</scope>
    <source>
        <strain evidence="7 8">CR14</strain>
    </source>
</reference>
<dbReference type="PANTHER" id="PTHR12815">
    <property type="entry name" value="SORTING AND ASSEMBLY MACHINERY SAMM50 PROTEIN FAMILY MEMBER"/>
    <property type="match status" value="1"/>
</dbReference>
<organism evidence="7 8">
    <name type="scientific">Rubellicoccus peritrichatus</name>
    <dbReference type="NCBI Taxonomy" id="3080537"/>
    <lineage>
        <taxon>Bacteria</taxon>
        <taxon>Pseudomonadati</taxon>
        <taxon>Verrucomicrobiota</taxon>
        <taxon>Opitutia</taxon>
        <taxon>Puniceicoccales</taxon>
        <taxon>Cerasicoccaceae</taxon>
        <taxon>Rubellicoccus</taxon>
    </lineage>
</organism>
<dbReference type="Proteomes" id="UP001304300">
    <property type="component" value="Chromosome"/>
</dbReference>
<dbReference type="Gene3D" id="2.40.160.50">
    <property type="entry name" value="membrane protein fhac: a member of the omp85/tpsb transporter family"/>
    <property type="match status" value="1"/>
</dbReference>
<proteinExistence type="predicted"/>
<evidence type="ECO:0000259" key="6">
    <source>
        <dbReference type="Pfam" id="PF07244"/>
    </source>
</evidence>
<gene>
    <name evidence="7" type="ORF">RZN69_12480</name>
</gene>
<dbReference type="Pfam" id="PF01103">
    <property type="entry name" value="Omp85"/>
    <property type="match status" value="1"/>
</dbReference>
<dbReference type="Gene3D" id="3.10.20.310">
    <property type="entry name" value="membrane protein fhac"/>
    <property type="match status" value="1"/>
</dbReference>
<keyword evidence="3" id="KW-0812">Transmembrane</keyword>
<protein>
    <submittedName>
        <fullName evidence="7">BamA/TamA family outer membrane protein</fullName>
    </submittedName>
</protein>
<keyword evidence="2" id="KW-1134">Transmembrane beta strand</keyword>
<keyword evidence="8" id="KW-1185">Reference proteome</keyword>
<sequence>MSLTTPAHAAALFGLIGNTHIEIDGFGFFGNIELERSLEILEPQDEALQVFDEIYLEDALWILSGEIKRRGYLHPQITASISKDNQILWEGVWSEDEVQPEIPRSIEGDSVRFSIHSGILFYYDSIEIKGIPDEITQPTLTFFYPTNRLIVDSDDRYYTPGRFQGGLDSIIGSLRDLGYRRAKVTERNSIKDEATGAVNVTATIDPGPIVFVDTLTIEVESPGPLLIEETNEAGKTVMDTKQEGGFLLKDQKLEDQRFTPAWLLSEVQTIRKNYYTAGYPEVAIERDFEFLERSDERVVVQIKLIVAPGEQIHIADVKFEGTGKTNQALLERQANLKDGELLNRSEVERGRDKLSRLGIFRDIKVNYEDIGGGQWDVIYDASLKRQTAISLIAGVGSFDIVRGGFEIAQRNLWGLAHQSRLTAIQSFKATYADYTYTIPQVFGDDTDFFLSADYLRREEISFDRVEYGGTAGLQRYFSDINTTASAAYSYGLVDAKNTDFAVSPGPTRSLVSSVIFKANKNELDNPVFPTRGWQVFGTSEFAFTQLGGEVNFQRIEVGGAWHHPLDSQGLVLHTGLKHGVVTSVGSASENIPVPKRFFLGGENTVRGYRRDQASPVNSQGQEIGAVSYLLWQGELEQRLTELISVVGFVDAVGNAEQISEYPFNEVLVSVGVGISLRTVVGPLRFEYGHNVKKRTDDPNGTFQVALGFPF</sequence>
<dbReference type="GO" id="GO:0019867">
    <property type="term" value="C:outer membrane"/>
    <property type="evidence" value="ECO:0007669"/>
    <property type="project" value="InterPro"/>
</dbReference>
<evidence type="ECO:0000313" key="8">
    <source>
        <dbReference type="Proteomes" id="UP001304300"/>
    </source>
</evidence>
<dbReference type="InterPro" id="IPR000184">
    <property type="entry name" value="Bac_surfAg_D15"/>
</dbReference>
<dbReference type="Pfam" id="PF07244">
    <property type="entry name" value="POTRA"/>
    <property type="match status" value="1"/>
</dbReference>
<dbReference type="RefSeq" id="WP_317831321.1">
    <property type="nucleotide sequence ID" value="NZ_CP136920.1"/>
</dbReference>
<evidence type="ECO:0000256" key="1">
    <source>
        <dbReference type="ARBA" id="ARBA00004370"/>
    </source>
</evidence>
<evidence type="ECO:0000256" key="2">
    <source>
        <dbReference type="ARBA" id="ARBA00022452"/>
    </source>
</evidence>
<name>A0AAQ3L639_9BACT</name>
<dbReference type="InterPro" id="IPR010827">
    <property type="entry name" value="BamA/TamA_POTRA"/>
</dbReference>
<dbReference type="InterPro" id="IPR039910">
    <property type="entry name" value="D15-like"/>
</dbReference>
<dbReference type="EMBL" id="CP136920">
    <property type="protein sequence ID" value="WOO39432.1"/>
    <property type="molecule type" value="Genomic_DNA"/>
</dbReference>
<accession>A0AAQ3L639</accession>
<dbReference type="PANTHER" id="PTHR12815:SF18">
    <property type="entry name" value="SORTING AND ASSEMBLY MACHINERY COMPONENT 50 HOMOLOG"/>
    <property type="match status" value="1"/>
</dbReference>
<comment type="subcellular location">
    <subcellularLocation>
        <location evidence="1">Membrane</location>
    </subcellularLocation>
</comment>
<evidence type="ECO:0000259" key="5">
    <source>
        <dbReference type="Pfam" id="PF01103"/>
    </source>
</evidence>
<evidence type="ECO:0000256" key="4">
    <source>
        <dbReference type="ARBA" id="ARBA00023136"/>
    </source>
</evidence>
<keyword evidence="4" id="KW-0472">Membrane</keyword>
<feature type="domain" description="POTRA" evidence="6">
    <location>
        <begin position="313"/>
        <end position="367"/>
    </location>
</feature>
<evidence type="ECO:0000313" key="7">
    <source>
        <dbReference type="EMBL" id="WOO39432.1"/>
    </source>
</evidence>